<dbReference type="OrthoDB" id="5327538at2759"/>
<dbReference type="GO" id="GO:0005634">
    <property type="term" value="C:nucleus"/>
    <property type="evidence" value="ECO:0007669"/>
    <property type="project" value="TreeGrafter"/>
</dbReference>
<evidence type="ECO:0000256" key="1">
    <source>
        <dbReference type="SAM" id="MobiDB-lite"/>
    </source>
</evidence>
<dbReference type="EMBL" id="LSSM01001818">
    <property type="protein sequence ID" value="OMJ24486.1"/>
    <property type="molecule type" value="Genomic_DNA"/>
</dbReference>
<reference evidence="4" key="2">
    <citation type="submission" date="2017-01" db="EMBL/GenBank/DDBJ databases">
        <authorList>
            <person name="Wang Y."/>
            <person name="White M."/>
            <person name="Kvist S."/>
            <person name="Moncalvo J.-M."/>
        </authorList>
    </citation>
    <scope>NUCLEOTIDE SEQUENCE [LARGE SCALE GENOMIC DNA]</scope>
    <source>
        <strain evidence="4">ID-206-W2</strain>
    </source>
</reference>
<comment type="caution">
    <text evidence="3">The sequence shown here is derived from an EMBL/GenBank/DDBJ whole genome shotgun (WGS) entry which is preliminary data.</text>
</comment>
<dbReference type="EMBL" id="LSSM01003504">
    <property type="protein sequence ID" value="OMJ17681.1"/>
    <property type="molecule type" value="Genomic_DNA"/>
</dbReference>
<feature type="region of interest" description="Disordered" evidence="1">
    <location>
        <begin position="1"/>
        <end position="78"/>
    </location>
</feature>
<dbReference type="Gene3D" id="3.30.200.20">
    <property type="entry name" value="Phosphorylase Kinase, domain 1"/>
    <property type="match status" value="1"/>
</dbReference>
<dbReference type="GO" id="GO:0035556">
    <property type="term" value="P:intracellular signal transduction"/>
    <property type="evidence" value="ECO:0007669"/>
    <property type="project" value="TreeGrafter"/>
</dbReference>
<dbReference type="SUPFAM" id="SSF56112">
    <property type="entry name" value="Protein kinase-like (PK-like)"/>
    <property type="match status" value="1"/>
</dbReference>
<keyword evidence="3" id="KW-0418">Kinase</keyword>
<reference evidence="3" key="1">
    <citation type="submission" date="2017-01" db="EMBL/GenBank/DDBJ databases">
        <authorList>
            <person name="Mah S.A."/>
            <person name="Swanson W.J."/>
            <person name="Moy G.W."/>
            <person name="Vacquier V.D."/>
        </authorList>
    </citation>
    <scope>NUCLEOTIDE SEQUENCE [LARGE SCALE GENOMIC DNA]</scope>
    <source>
        <strain evidence="3">ID-206-W2</strain>
    </source>
</reference>
<proteinExistence type="predicted"/>
<gene>
    <name evidence="3" type="ORF">AYI69_g4617</name>
    <name evidence="2" type="ORF">AYI69_g7335</name>
</gene>
<dbReference type="Gene3D" id="1.10.510.10">
    <property type="entry name" value="Transferase(Phosphotransferase) domain 1"/>
    <property type="match status" value="1"/>
</dbReference>
<dbReference type="Pfam" id="PF12330">
    <property type="entry name" value="Haspin_kinase"/>
    <property type="match status" value="1"/>
</dbReference>
<protein>
    <submittedName>
        <fullName evidence="3">Serine/threonine-protein kinase haspin</fullName>
    </submittedName>
</protein>
<dbReference type="Proteomes" id="UP000187429">
    <property type="component" value="Unassembled WGS sequence"/>
</dbReference>
<feature type="region of interest" description="Disordered" evidence="1">
    <location>
        <begin position="131"/>
        <end position="151"/>
    </location>
</feature>
<accession>A0A1R1YCT0</accession>
<keyword evidence="3" id="KW-0808">Transferase</keyword>
<keyword evidence="4" id="KW-1185">Reference proteome</keyword>
<sequence length="1181" mass="132280">MNFSASDSSETDVKTPKIPTKSKSSFSNLVQTSPLIKSPSLHSAIPQSSLKEKKDKKIEPKTKAKAKIKPKLKAKTHLKTEKIPQSLSPATSERVLQIQIEHTDIQNKKILEKSKIDSAIKYIEKLSPQLPTPVKQHEASDKKKLTRKATKKPSIRAIPKRSTRSITKEPSSKIITHVSNIDSDAKSDLKGLVDLDPKLDIDTFNQEYPSSFVSVKIDNDVKLKDLYDIESDSFIEEDPIRKIPNERFNSEVYIYNSLSIDTKFENSQMGISNVSSLDSSANSESSLKINTNDGLLLYSKNYEQTTNSTEISTSSEFYLGGELSLIELSGKSASPKISDSIIKSNFLTTRKSSRKIKPKGLNPVNLKYSKIKLMKQKISKPISLDNDDVHMHESQIRIANINNELNPLNDGYFGTVSEGLINTNSSIDNISNASTSDMPYQNSNLKKIDSGVDLSHLIPLEIKTPDTDLIINFENNSSDTLPENSADFDEIKHISTSASIAEEFDIKNLCNVQNEVMLNINDMPIPLHKNDKGIAIIEKTNDLKVTNTKIELEQLRPLSSLTYTIPTETEINYGSLLVSPTTKSQPRVDPTQTIRRSRRAQFERQKSRGDYAELINLQKSIKKQTINNLSYIQTNESIPNNETTNIVLCKSNDSPSIIVESNTRIKKSASLPPDGSNFLQNLDHNISPNIIVESKNSNDSNFESISVPISLPSRSKSNESPKNVLTKLKARKRVTLKNILEVCDQTRPVDLSRDGLFSFGLVAPGIDSLELSSAKTLPTNDNNTSDMSNQIQDFTSGNIHNELENNKSSIISGDKKSVFQKSFLNKIGEASYSEVFSSLFDVSKSNSVAINASANLKATTDKIFENGTSIFAQREATNAYPTKGLVKVAFKIIPFGTKFGKSPSGDKQPTMIDLYMEIASSYGLSWVADNERLCLLRSRNSNSFKMGIDEQSLGSNFVKVYKVCICKGKFPKILTDVWDQWKEENSSLCYNYRPDFYTKDQLYAVLVLEYGGEPLESAKLSNWKQAQSILRQLSLSLALAEHLVKFEHRDLHWGNIMVKKCDPKISFLYRNVSYVYETDKLGNKIRSNKVKFTLVRIPSYGVQCTIIDYTLSRLDLSILKGFDFNLVTGDDQSLKDLDFFRSNNIFCEQDTELNGDNVFFVDMTDPNLFTGSGDIQNYSHI</sequence>
<feature type="compositionally biased region" description="Low complexity" evidence="1">
    <location>
        <begin position="16"/>
        <end position="27"/>
    </location>
</feature>
<dbReference type="GO" id="GO:0005737">
    <property type="term" value="C:cytoplasm"/>
    <property type="evidence" value="ECO:0007669"/>
    <property type="project" value="TreeGrafter"/>
</dbReference>
<feature type="compositionally biased region" description="Basic and acidic residues" evidence="1">
    <location>
        <begin position="50"/>
        <end position="62"/>
    </location>
</feature>
<feature type="compositionally biased region" description="Basic residues" evidence="1">
    <location>
        <begin position="63"/>
        <end position="77"/>
    </location>
</feature>
<evidence type="ECO:0000313" key="3">
    <source>
        <dbReference type="EMBL" id="OMJ24486.1"/>
    </source>
</evidence>
<organism evidence="3 4">
    <name type="scientific">Smittium culicis</name>
    <dbReference type="NCBI Taxonomy" id="133412"/>
    <lineage>
        <taxon>Eukaryota</taxon>
        <taxon>Fungi</taxon>
        <taxon>Fungi incertae sedis</taxon>
        <taxon>Zoopagomycota</taxon>
        <taxon>Kickxellomycotina</taxon>
        <taxon>Harpellomycetes</taxon>
        <taxon>Harpellales</taxon>
        <taxon>Legeriomycetaceae</taxon>
        <taxon>Smittium</taxon>
    </lineage>
</organism>
<evidence type="ECO:0000313" key="2">
    <source>
        <dbReference type="EMBL" id="OMJ17681.1"/>
    </source>
</evidence>
<evidence type="ECO:0000313" key="4">
    <source>
        <dbReference type="Proteomes" id="UP000187429"/>
    </source>
</evidence>
<dbReference type="GO" id="GO:0000278">
    <property type="term" value="P:mitotic cell cycle"/>
    <property type="evidence" value="ECO:0007669"/>
    <property type="project" value="TreeGrafter"/>
</dbReference>
<dbReference type="PANTHER" id="PTHR24419:SF18">
    <property type="entry name" value="SERINE_THREONINE-PROTEIN KINASE HASPIN"/>
    <property type="match status" value="1"/>
</dbReference>
<dbReference type="InterPro" id="IPR011009">
    <property type="entry name" value="Kinase-like_dom_sf"/>
</dbReference>
<dbReference type="GO" id="GO:0072354">
    <property type="term" value="F:histone H3T3 kinase activity"/>
    <property type="evidence" value="ECO:0007669"/>
    <property type="project" value="TreeGrafter"/>
</dbReference>
<name>A0A1R1YCT0_9FUNG</name>
<dbReference type="PANTHER" id="PTHR24419">
    <property type="entry name" value="INTERLEUKIN-1 RECEPTOR-ASSOCIATED KINASE"/>
    <property type="match status" value="1"/>
</dbReference>
<dbReference type="AlphaFoldDB" id="A0A1R1YCT0"/>